<dbReference type="Gene3D" id="2.40.110.10">
    <property type="entry name" value="Butyryl-CoA Dehydrogenase, subunit A, domain 2"/>
    <property type="match status" value="1"/>
</dbReference>
<evidence type="ECO:0000259" key="8">
    <source>
        <dbReference type="Pfam" id="PF02770"/>
    </source>
</evidence>
<evidence type="ECO:0000256" key="5">
    <source>
        <dbReference type="ARBA" id="ARBA00023002"/>
    </source>
</evidence>
<dbReference type="GO" id="GO:0003995">
    <property type="term" value="F:acyl-CoA dehydrogenase activity"/>
    <property type="evidence" value="ECO:0007669"/>
    <property type="project" value="TreeGrafter"/>
</dbReference>
<dbReference type="PANTHER" id="PTHR43884:SF20">
    <property type="entry name" value="ACYL-COA DEHYDROGENASE FADE28"/>
    <property type="match status" value="1"/>
</dbReference>
<evidence type="ECO:0000313" key="11">
    <source>
        <dbReference type="Proteomes" id="UP000225108"/>
    </source>
</evidence>
<dbReference type="Pfam" id="PF02770">
    <property type="entry name" value="Acyl-CoA_dh_M"/>
    <property type="match status" value="1"/>
</dbReference>
<dbReference type="AlphaFoldDB" id="A0A2G3PMT6"/>
<dbReference type="InterPro" id="IPR046373">
    <property type="entry name" value="Acyl-CoA_Oxase/DH_mid-dom_sf"/>
</dbReference>
<dbReference type="InterPro" id="IPR009100">
    <property type="entry name" value="AcylCoA_DH/oxidase_NM_dom_sf"/>
</dbReference>
<gene>
    <name evidence="10" type="ORF">CSW57_13175</name>
</gene>
<accession>A0A2G3PMT6</accession>
<dbReference type="SUPFAM" id="SSF47203">
    <property type="entry name" value="Acyl-CoA dehydrogenase C-terminal domain-like"/>
    <property type="match status" value="1"/>
</dbReference>
<dbReference type="Gene3D" id="1.10.540.10">
    <property type="entry name" value="Acyl-CoA dehydrogenase/oxidase, N-terminal domain"/>
    <property type="match status" value="1"/>
</dbReference>
<evidence type="ECO:0000313" key="10">
    <source>
        <dbReference type="EMBL" id="PHV67147.1"/>
    </source>
</evidence>
<name>A0A2G3PMT6_WILMA</name>
<dbReference type="InterPro" id="IPR009075">
    <property type="entry name" value="AcylCo_DH/oxidase_C"/>
</dbReference>
<keyword evidence="4 6" id="KW-0274">FAD</keyword>
<evidence type="ECO:0000256" key="3">
    <source>
        <dbReference type="ARBA" id="ARBA00022630"/>
    </source>
</evidence>
<dbReference type="CDD" id="cd00567">
    <property type="entry name" value="ACAD"/>
    <property type="match status" value="1"/>
</dbReference>
<evidence type="ECO:0000256" key="6">
    <source>
        <dbReference type="RuleBase" id="RU362125"/>
    </source>
</evidence>
<comment type="similarity">
    <text evidence="2 6">Belongs to the acyl-CoA dehydrogenase family.</text>
</comment>
<feature type="domain" description="Acyl-CoA oxidase/dehydrogenase middle" evidence="8">
    <location>
        <begin position="121"/>
        <end position="192"/>
    </location>
</feature>
<dbReference type="Pfam" id="PF00441">
    <property type="entry name" value="Acyl-CoA_dh_1"/>
    <property type="match status" value="1"/>
</dbReference>
<proteinExistence type="inferred from homology"/>
<evidence type="ECO:0000259" key="9">
    <source>
        <dbReference type="Pfam" id="PF02771"/>
    </source>
</evidence>
<dbReference type="Proteomes" id="UP000225108">
    <property type="component" value="Unassembled WGS sequence"/>
</dbReference>
<dbReference type="SUPFAM" id="SSF56645">
    <property type="entry name" value="Acyl-CoA dehydrogenase NM domain-like"/>
    <property type="match status" value="1"/>
</dbReference>
<dbReference type="Gene3D" id="1.20.140.10">
    <property type="entry name" value="Butyryl-CoA Dehydrogenase, subunit A, domain 3"/>
    <property type="match status" value="1"/>
</dbReference>
<evidence type="ECO:0000256" key="4">
    <source>
        <dbReference type="ARBA" id="ARBA00022827"/>
    </source>
</evidence>
<dbReference type="RefSeq" id="WP_099383142.1">
    <property type="nucleotide sequence ID" value="NZ_PEBD01000008.1"/>
</dbReference>
<dbReference type="InterPro" id="IPR037069">
    <property type="entry name" value="AcylCoA_DH/ox_N_sf"/>
</dbReference>
<dbReference type="GO" id="GO:0050660">
    <property type="term" value="F:flavin adenine dinucleotide binding"/>
    <property type="evidence" value="ECO:0007669"/>
    <property type="project" value="InterPro"/>
</dbReference>
<keyword evidence="5 6" id="KW-0560">Oxidoreductase</keyword>
<dbReference type="InterPro" id="IPR013786">
    <property type="entry name" value="AcylCoA_DH/ox_N"/>
</dbReference>
<comment type="cofactor">
    <cofactor evidence="1 6">
        <name>FAD</name>
        <dbReference type="ChEBI" id="CHEBI:57692"/>
    </cofactor>
</comment>
<dbReference type="InterPro" id="IPR036250">
    <property type="entry name" value="AcylCo_DH-like_C"/>
</dbReference>
<keyword evidence="3 6" id="KW-0285">Flavoprotein</keyword>
<dbReference type="PANTHER" id="PTHR43884">
    <property type="entry name" value="ACYL-COA DEHYDROGENASE"/>
    <property type="match status" value="1"/>
</dbReference>
<dbReference type="InterPro" id="IPR006091">
    <property type="entry name" value="Acyl-CoA_Oxase/DH_mid-dom"/>
</dbReference>
<evidence type="ECO:0000256" key="1">
    <source>
        <dbReference type="ARBA" id="ARBA00001974"/>
    </source>
</evidence>
<sequence length="376" mass="39851">MNDEHAAMDDTIRQLLTRSVALEDVRGALELGADGLANTTAWKQASAIGLPGITIPEEYGGMGGTPLDMFVGFRAWGKVVHPSPLFSSIALAAPALARAGSVAAKKEHLPGIASGEVLATLAASEESAGWDLDRIATTATQTDSGTYLLTGRKLHVLDLTGADLVLVVARADFGIGLFAVDRDDAGFTDEPLTSFDLTRSISHLEMNRVPASLVSDENDSAPQLMAALRDAELCLVADCIGGAEAALDMAISYAKVREQFGRPIGGFQSIKHKLADLAVTVEGMISSGWTAAEEAEAGRESAYNDLLLAKIYCTDAYYKVARANIHVHGGIGFTWEHPAHLYFRRAVANTMLLGDQDVDRSNLFARLVTAHAGEGA</sequence>
<protein>
    <submittedName>
        <fullName evidence="10">Acyl-CoA dehydrogenase</fullName>
    </submittedName>
</protein>
<evidence type="ECO:0000256" key="2">
    <source>
        <dbReference type="ARBA" id="ARBA00009347"/>
    </source>
</evidence>
<evidence type="ECO:0000259" key="7">
    <source>
        <dbReference type="Pfam" id="PF00441"/>
    </source>
</evidence>
<dbReference type="Pfam" id="PF02771">
    <property type="entry name" value="Acyl-CoA_dh_N"/>
    <property type="match status" value="1"/>
</dbReference>
<reference evidence="10 11" key="1">
    <citation type="submission" date="2017-10" db="EMBL/GenBank/DDBJ databases">
        <title>The draft genome sequence of Williamsia sp. BULT 1.1 isolated from the semi-arid grassland soils from South Africa.</title>
        <authorList>
            <person name="Kabwe M.H."/>
            <person name="Govender N."/>
            <person name="Mutseka Lunga P."/>
            <person name="Vikram S."/>
            <person name="Makhalanyane T.P."/>
        </authorList>
    </citation>
    <scope>NUCLEOTIDE SEQUENCE [LARGE SCALE GENOMIC DNA]</scope>
    <source>
        <strain evidence="10 11">BULT 1.1</strain>
    </source>
</reference>
<dbReference type="EMBL" id="PEBD01000008">
    <property type="protein sequence ID" value="PHV67147.1"/>
    <property type="molecule type" value="Genomic_DNA"/>
</dbReference>
<organism evidence="10 11">
    <name type="scientific">Williamsia marianensis</name>
    <dbReference type="NCBI Taxonomy" id="85044"/>
    <lineage>
        <taxon>Bacteria</taxon>
        <taxon>Bacillati</taxon>
        <taxon>Actinomycetota</taxon>
        <taxon>Actinomycetes</taxon>
        <taxon>Mycobacteriales</taxon>
        <taxon>Nocardiaceae</taxon>
        <taxon>Williamsia</taxon>
    </lineage>
</organism>
<feature type="domain" description="Acyl-CoA dehydrogenase/oxidase N-terminal" evidence="9">
    <location>
        <begin position="3"/>
        <end position="116"/>
    </location>
</feature>
<comment type="caution">
    <text evidence="10">The sequence shown here is derived from an EMBL/GenBank/DDBJ whole genome shotgun (WGS) entry which is preliminary data.</text>
</comment>
<feature type="domain" description="Acyl-CoA dehydrogenase/oxidase C-terminal" evidence="7">
    <location>
        <begin position="224"/>
        <end position="367"/>
    </location>
</feature>